<proteinExistence type="predicted"/>
<dbReference type="Gene3D" id="3.30.830.10">
    <property type="entry name" value="Metalloenzyme, LuxS/M16 peptidase-like"/>
    <property type="match status" value="2"/>
</dbReference>
<dbReference type="AlphaFoldDB" id="A0A3S0L5Y0"/>
<evidence type="ECO:0000259" key="2">
    <source>
        <dbReference type="Pfam" id="PF05193"/>
    </source>
</evidence>
<dbReference type="Pfam" id="PF00675">
    <property type="entry name" value="Peptidase_M16"/>
    <property type="match status" value="1"/>
</dbReference>
<protein>
    <submittedName>
        <fullName evidence="3">Insulinase family protein</fullName>
    </submittedName>
</protein>
<gene>
    <name evidence="3" type="ORF">EJ104_06325</name>
</gene>
<dbReference type="InterPro" id="IPR007863">
    <property type="entry name" value="Peptidase_M16_C"/>
</dbReference>
<reference evidence="3 4" key="1">
    <citation type="submission" date="2018-12" db="EMBL/GenBank/DDBJ databases">
        <title>Deinococcus radiophilus ATCC 27603 genome sequencing and assembly.</title>
        <authorList>
            <person name="Maclea K.S."/>
            <person name="Maynard C.R."/>
        </authorList>
    </citation>
    <scope>NUCLEOTIDE SEQUENCE [LARGE SCALE GENOMIC DNA]</scope>
    <source>
        <strain evidence="3 4">ATCC 27603</strain>
    </source>
</reference>
<dbReference type="PANTHER" id="PTHR11851:SF219">
    <property type="entry name" value="HYPOTHETICAL ZINC PROTEASE"/>
    <property type="match status" value="1"/>
</dbReference>
<evidence type="ECO:0000313" key="3">
    <source>
        <dbReference type="EMBL" id="RTR27790.1"/>
    </source>
</evidence>
<dbReference type="OrthoDB" id="9811314at2"/>
<dbReference type="RefSeq" id="WP_126351913.1">
    <property type="nucleotide sequence ID" value="NZ_CP086380.1"/>
</dbReference>
<feature type="domain" description="Peptidase M16 N-terminal" evidence="1">
    <location>
        <begin position="43"/>
        <end position="159"/>
    </location>
</feature>
<dbReference type="InterPro" id="IPR011765">
    <property type="entry name" value="Pept_M16_N"/>
</dbReference>
<dbReference type="SUPFAM" id="SSF63411">
    <property type="entry name" value="LuxS/MPP-like metallohydrolase"/>
    <property type="match status" value="2"/>
</dbReference>
<feature type="domain" description="Peptidase M16 C-terminal" evidence="2">
    <location>
        <begin position="189"/>
        <end position="361"/>
    </location>
</feature>
<sequence length="440" mass="46027">MIFTPDPAAKSASAQFNNPHAQLFTLPGGLLLAAQRRAGDGFAVSLRLPWGSAHDPVGLEGAAGVLEEWLSKGAAGRDARALAGAFDDLGLRRGGGVGAEAARLSLSGRNGQLGAGLSLLADVVLRPTLPESEVAVLTDLARQDLAGLHDSPEDRLALHTRQQVFGGRQGTLAGYGHPVSGTPGGLAALNAETLRTAYRRWGPEGSLMAVVADLPCAEIAELVGQAFGDWQPGASPVLVEPPFHAGIRAHLPHGSSEQTHLSLTWPAPAANHPDYLASQVALTAFSGGSASRLFHAVREERGLAYAAHASALLLGSAGFWQVQAASTPERAAETLEVLAAETERLRNGLSATEFERARRGLLTGLAFSAEGRRARARAMLRDLVLLGRLRDPGERTAQLRALTLEQVNAYLAGRPDPLAQAALVTLGRAPLTLTQPELSA</sequence>
<dbReference type="PANTHER" id="PTHR11851">
    <property type="entry name" value="METALLOPROTEASE"/>
    <property type="match status" value="1"/>
</dbReference>
<comment type="caution">
    <text evidence="3">The sequence shown here is derived from an EMBL/GenBank/DDBJ whole genome shotgun (WGS) entry which is preliminary data.</text>
</comment>
<accession>A0A3S0L5Y0</accession>
<keyword evidence="4" id="KW-1185">Reference proteome</keyword>
<dbReference type="GO" id="GO:0046872">
    <property type="term" value="F:metal ion binding"/>
    <property type="evidence" value="ECO:0007669"/>
    <property type="project" value="InterPro"/>
</dbReference>
<evidence type="ECO:0000313" key="4">
    <source>
        <dbReference type="Proteomes" id="UP000277766"/>
    </source>
</evidence>
<dbReference type="InterPro" id="IPR011249">
    <property type="entry name" value="Metalloenz_LuxS/M16"/>
</dbReference>
<dbReference type="Pfam" id="PF05193">
    <property type="entry name" value="Peptidase_M16_C"/>
    <property type="match status" value="1"/>
</dbReference>
<dbReference type="Proteomes" id="UP000277766">
    <property type="component" value="Unassembled WGS sequence"/>
</dbReference>
<organism evidence="3 4">
    <name type="scientific">Deinococcus radiophilus</name>
    <dbReference type="NCBI Taxonomy" id="32062"/>
    <lineage>
        <taxon>Bacteria</taxon>
        <taxon>Thermotogati</taxon>
        <taxon>Deinococcota</taxon>
        <taxon>Deinococci</taxon>
        <taxon>Deinococcales</taxon>
        <taxon>Deinococcaceae</taxon>
        <taxon>Deinococcus</taxon>
    </lineage>
</organism>
<evidence type="ECO:0000259" key="1">
    <source>
        <dbReference type="Pfam" id="PF00675"/>
    </source>
</evidence>
<name>A0A3S0L5Y0_9DEIO</name>
<dbReference type="EMBL" id="RXPE01000009">
    <property type="protein sequence ID" value="RTR27790.1"/>
    <property type="molecule type" value="Genomic_DNA"/>
</dbReference>
<dbReference type="InterPro" id="IPR050361">
    <property type="entry name" value="MPP/UQCRC_Complex"/>
</dbReference>